<name>A0AAW9RT45_9HYPH</name>
<dbReference type="AlphaFoldDB" id="A0AAW9RT45"/>
<dbReference type="InterPro" id="IPR004925">
    <property type="entry name" value="HpaB/PvcC/4-BUDH"/>
</dbReference>
<dbReference type="PIRSF" id="PIRSF000331">
    <property type="entry name" value="HpaA_HpaB"/>
    <property type="match status" value="1"/>
</dbReference>
<dbReference type="Pfam" id="PF03241">
    <property type="entry name" value="HpaB"/>
    <property type="match status" value="1"/>
</dbReference>
<keyword evidence="3" id="KW-0560">Oxidoreductase</keyword>
<evidence type="ECO:0000256" key="4">
    <source>
        <dbReference type="PIRSR" id="PIRSR000331-2"/>
    </source>
</evidence>
<keyword evidence="8" id="KW-1185">Reference proteome</keyword>
<reference evidence="7 8" key="1">
    <citation type="submission" date="2024-02" db="EMBL/GenBank/DDBJ databases">
        <title>Genome analysis and characterization of Microbaculum marinisediminis sp. nov., isolated from marine sediment.</title>
        <authorList>
            <person name="Du Z.-J."/>
            <person name="Ye Y.-Q."/>
            <person name="Zhang Z.-R."/>
            <person name="Yuan S.-M."/>
            <person name="Zhang X.-Y."/>
        </authorList>
    </citation>
    <scope>NUCLEOTIDE SEQUENCE [LARGE SCALE GENOMIC DNA]</scope>
    <source>
        <strain evidence="7 8">SDUM1044001</strain>
    </source>
</reference>
<dbReference type="PANTHER" id="PTHR36117">
    <property type="entry name" value="4-HYDROXYPHENYLACETATE 3-MONOOXYGENASE-RELATED"/>
    <property type="match status" value="1"/>
</dbReference>
<dbReference type="InterPro" id="IPR046373">
    <property type="entry name" value="Acyl-CoA_Oxase/DH_mid-dom_sf"/>
</dbReference>
<dbReference type="InterPro" id="IPR009100">
    <property type="entry name" value="AcylCoA_DH/oxidase_NM_dom_sf"/>
</dbReference>
<sequence>MTDVKTGQDHIQSLKDGRTVYIDGQLAGDVTEHPAFRRSVASAGALYDFQAQRENLELMTFAPNGSNRRINRGWQMPRDYKELVHRRKALQAWAEVSFGFLGRSPDHLASAITGQIMGLDVFRRYDEARARAFADYYDYASSNDLFLTYVIINPQADRSKDWGEQADELVARIVDEDSTGITIRGAKMLGTSSIMANEVFVANLQPLKPGEEDLAFSCAVPMNAPGLRVLSRKSYEANAVSVFDNPLSSRFDENDALMYFEDVKVPWDRVFVHRDVDMCRAQFHDTPGHIYQNYQAQIRLSVKLRFLVALARKTAEMIGTMAIPSVREQLGHLAAQAGMVDAMLAGMEAEGSSYGDYYVPNRHHVYGAQVLTQELYPQIIRKLRELAGGAFIMLPSSIADFADPDLQRIIRTTQRSPAASPEERVKFLKVAWDAVGSEFASRHTQYEMFYAGAQFVTRGHSFRTYDWERGDAMIEGLMSGYEGPAGETTPTNQL</sequence>
<dbReference type="Gene3D" id="1.10.3140.10">
    <property type="entry name" value="4-hydroxybutyryl-coa dehydratase, domain 1"/>
    <property type="match status" value="1"/>
</dbReference>
<dbReference type="Gene3D" id="1.20.140.10">
    <property type="entry name" value="Butyryl-CoA Dehydrogenase, subunit A, domain 3"/>
    <property type="match status" value="1"/>
</dbReference>
<organism evidence="7 8">
    <name type="scientific">Microbaculum marinum</name>
    <dbReference type="NCBI Taxonomy" id="1764581"/>
    <lineage>
        <taxon>Bacteria</taxon>
        <taxon>Pseudomonadati</taxon>
        <taxon>Pseudomonadota</taxon>
        <taxon>Alphaproteobacteria</taxon>
        <taxon>Hyphomicrobiales</taxon>
        <taxon>Tepidamorphaceae</taxon>
        <taxon>Microbaculum</taxon>
    </lineage>
</organism>
<keyword evidence="1" id="KW-0285">Flavoprotein</keyword>
<feature type="domain" description="HpaB/PvcC/4-BUDH C-terminal" evidence="5">
    <location>
        <begin position="279"/>
        <end position="477"/>
    </location>
</feature>
<dbReference type="EMBL" id="JAZHOF010000002">
    <property type="protein sequence ID" value="MEJ8570651.1"/>
    <property type="molecule type" value="Genomic_DNA"/>
</dbReference>
<evidence type="ECO:0000256" key="1">
    <source>
        <dbReference type="ARBA" id="ARBA00022630"/>
    </source>
</evidence>
<protein>
    <submittedName>
        <fullName evidence="7">4-hydroxyphenylacetate 3-hydroxylase N-terminal domain-containing protein</fullName>
    </submittedName>
</protein>
<dbReference type="RefSeq" id="WP_340328399.1">
    <property type="nucleotide sequence ID" value="NZ_JAZHOF010000002.1"/>
</dbReference>
<evidence type="ECO:0000256" key="3">
    <source>
        <dbReference type="ARBA" id="ARBA00023002"/>
    </source>
</evidence>
<dbReference type="SUPFAM" id="SSF47203">
    <property type="entry name" value="Acyl-CoA dehydrogenase C-terminal domain-like"/>
    <property type="match status" value="1"/>
</dbReference>
<gene>
    <name evidence="7" type="ORF">V3328_04155</name>
</gene>
<feature type="binding site" evidence="4">
    <location>
        <begin position="155"/>
        <end position="158"/>
    </location>
    <ligand>
        <name>FAD</name>
        <dbReference type="ChEBI" id="CHEBI:57692"/>
    </ligand>
</feature>
<keyword evidence="2 4" id="KW-0274">FAD</keyword>
<feature type="binding site" evidence="4">
    <location>
        <position position="191"/>
    </location>
    <ligand>
        <name>FAD</name>
        <dbReference type="ChEBI" id="CHEBI:57692"/>
    </ligand>
</feature>
<accession>A0AAW9RT45</accession>
<dbReference type="PANTHER" id="PTHR36117:SF3">
    <property type="entry name" value="4-HYDROXYPHENYLACETATE 3-MONOOXYGENASE-RELATED"/>
    <property type="match status" value="1"/>
</dbReference>
<dbReference type="InterPro" id="IPR036250">
    <property type="entry name" value="AcylCo_DH-like_C"/>
</dbReference>
<dbReference type="SUPFAM" id="SSF56645">
    <property type="entry name" value="Acyl-CoA dehydrogenase NM domain-like"/>
    <property type="match status" value="1"/>
</dbReference>
<evidence type="ECO:0000256" key="2">
    <source>
        <dbReference type="ARBA" id="ARBA00022827"/>
    </source>
</evidence>
<dbReference type="Pfam" id="PF11794">
    <property type="entry name" value="HpaB_N"/>
    <property type="match status" value="1"/>
</dbReference>
<comment type="caution">
    <text evidence="7">The sequence shown here is derived from an EMBL/GenBank/DDBJ whole genome shotgun (WGS) entry which is preliminary data.</text>
</comment>
<evidence type="ECO:0000259" key="5">
    <source>
        <dbReference type="Pfam" id="PF03241"/>
    </source>
</evidence>
<dbReference type="InterPro" id="IPR024674">
    <property type="entry name" value="HpaB/PvcC/4-BUDH_N"/>
</dbReference>
<dbReference type="GO" id="GO:0016627">
    <property type="term" value="F:oxidoreductase activity, acting on the CH-CH group of donors"/>
    <property type="evidence" value="ECO:0007669"/>
    <property type="project" value="InterPro"/>
</dbReference>
<dbReference type="Gene3D" id="2.40.110.10">
    <property type="entry name" value="Butyryl-CoA Dehydrogenase, subunit A, domain 2"/>
    <property type="match status" value="1"/>
</dbReference>
<feature type="domain" description="HpaB/PvcC/4-BUDH N-terminal" evidence="6">
    <location>
        <begin position="6"/>
        <end position="272"/>
    </location>
</feature>
<dbReference type="Proteomes" id="UP001378188">
    <property type="component" value="Unassembled WGS sequence"/>
</dbReference>
<dbReference type="InterPro" id="IPR024719">
    <property type="entry name" value="HpaB/PvcC/4-BUDH_C"/>
</dbReference>
<proteinExistence type="predicted"/>
<evidence type="ECO:0000259" key="6">
    <source>
        <dbReference type="Pfam" id="PF11794"/>
    </source>
</evidence>
<evidence type="ECO:0000313" key="8">
    <source>
        <dbReference type="Proteomes" id="UP001378188"/>
    </source>
</evidence>
<evidence type="ECO:0000313" key="7">
    <source>
        <dbReference type="EMBL" id="MEJ8570651.1"/>
    </source>
</evidence>